<comment type="caution">
    <text evidence="1">The sequence shown here is derived from an EMBL/GenBank/DDBJ whole genome shotgun (WGS) entry which is preliminary data.</text>
</comment>
<dbReference type="SUPFAM" id="SSF51735">
    <property type="entry name" value="NAD(P)-binding Rossmann-fold domains"/>
    <property type="match status" value="1"/>
</dbReference>
<dbReference type="PRINTS" id="PR00081">
    <property type="entry name" value="GDHRDH"/>
</dbReference>
<keyword evidence="2" id="KW-1185">Reference proteome</keyword>
<dbReference type="Pfam" id="PF00106">
    <property type="entry name" value="adh_short"/>
    <property type="match status" value="1"/>
</dbReference>
<sequence>MAPSTWVIIGASRGIGLEFVRQLLERGDQVIAAVRNVEAAKRIWPLTGNETRPGSCLIDQCDVTDESSIDAFVGRVKSLVDKGMKLDNIVLNAGILRYPNRATELSYSEFAAHLHTNTIGPIIVAQKLLQISASAPPSRVIFISSDSGSTALFREQEDGFGAYAASKAALNQMLRHMAAELKRKGGLWGEVCVLAMHPGEVSTDMATNLGEVEWDISGMIGAEESVSKMLTVIEQKNKKDTGTFWCWDGREYPW</sequence>
<name>A0AAV9MYR5_9EURO</name>
<dbReference type="PANTHER" id="PTHR45458">
    <property type="entry name" value="SHORT-CHAIN DEHYDROGENASE/REDUCTASE SDR"/>
    <property type="match status" value="1"/>
</dbReference>
<dbReference type="Gene3D" id="3.40.50.720">
    <property type="entry name" value="NAD(P)-binding Rossmann-like Domain"/>
    <property type="match status" value="1"/>
</dbReference>
<dbReference type="GeneID" id="89976695"/>
<reference evidence="1 2" key="1">
    <citation type="submission" date="2023-08" db="EMBL/GenBank/DDBJ databases">
        <title>Black Yeasts Isolated from many extreme environments.</title>
        <authorList>
            <person name="Coleine C."/>
            <person name="Stajich J.E."/>
            <person name="Selbmann L."/>
        </authorList>
    </citation>
    <scope>NUCLEOTIDE SEQUENCE [LARGE SCALE GENOMIC DNA]</scope>
    <source>
        <strain evidence="1 2">CCFEE 5792</strain>
    </source>
</reference>
<dbReference type="GO" id="GO:0016616">
    <property type="term" value="F:oxidoreductase activity, acting on the CH-OH group of donors, NAD or NADP as acceptor"/>
    <property type="evidence" value="ECO:0007669"/>
    <property type="project" value="TreeGrafter"/>
</dbReference>
<gene>
    <name evidence="1" type="ORF">LTR84_008532</name>
</gene>
<dbReference type="InterPro" id="IPR052184">
    <property type="entry name" value="SDR_enzymes"/>
</dbReference>
<dbReference type="Proteomes" id="UP001358417">
    <property type="component" value="Unassembled WGS sequence"/>
</dbReference>
<dbReference type="RefSeq" id="XP_064701674.1">
    <property type="nucleotide sequence ID" value="XM_064852077.1"/>
</dbReference>
<dbReference type="PANTHER" id="PTHR45458:SF1">
    <property type="entry name" value="SHORT CHAIN DEHYDROGENASE"/>
    <property type="match status" value="1"/>
</dbReference>
<protein>
    <submittedName>
        <fullName evidence="1">Uncharacterized protein</fullName>
    </submittedName>
</protein>
<dbReference type="EMBL" id="JAVRRD010000032">
    <property type="protein sequence ID" value="KAK5046075.1"/>
    <property type="molecule type" value="Genomic_DNA"/>
</dbReference>
<dbReference type="AlphaFoldDB" id="A0AAV9MYR5"/>
<accession>A0AAV9MYR5</accession>
<dbReference type="InterPro" id="IPR002347">
    <property type="entry name" value="SDR_fam"/>
</dbReference>
<organism evidence="1 2">
    <name type="scientific">Exophiala bonariae</name>
    <dbReference type="NCBI Taxonomy" id="1690606"/>
    <lineage>
        <taxon>Eukaryota</taxon>
        <taxon>Fungi</taxon>
        <taxon>Dikarya</taxon>
        <taxon>Ascomycota</taxon>
        <taxon>Pezizomycotina</taxon>
        <taxon>Eurotiomycetes</taxon>
        <taxon>Chaetothyriomycetidae</taxon>
        <taxon>Chaetothyriales</taxon>
        <taxon>Herpotrichiellaceae</taxon>
        <taxon>Exophiala</taxon>
    </lineage>
</organism>
<proteinExistence type="predicted"/>
<evidence type="ECO:0000313" key="2">
    <source>
        <dbReference type="Proteomes" id="UP001358417"/>
    </source>
</evidence>
<dbReference type="InterPro" id="IPR036291">
    <property type="entry name" value="NAD(P)-bd_dom_sf"/>
</dbReference>
<dbReference type="CDD" id="cd05325">
    <property type="entry name" value="carb_red_sniffer_like_SDR_c"/>
    <property type="match status" value="1"/>
</dbReference>
<evidence type="ECO:0000313" key="1">
    <source>
        <dbReference type="EMBL" id="KAK5046075.1"/>
    </source>
</evidence>